<evidence type="ECO:0000256" key="2">
    <source>
        <dbReference type="ARBA" id="ARBA00023125"/>
    </source>
</evidence>
<dbReference type="SUPFAM" id="SSF46894">
    <property type="entry name" value="C-terminal effector domain of the bipartite response regulators"/>
    <property type="match status" value="1"/>
</dbReference>
<keyword evidence="1" id="KW-0805">Transcription regulation</keyword>
<dbReference type="RefSeq" id="WP_319785789.1">
    <property type="nucleotide sequence ID" value="NZ_JAWXRD010000009.1"/>
</dbReference>
<evidence type="ECO:0000259" key="4">
    <source>
        <dbReference type="PROSITE" id="PS50043"/>
    </source>
</evidence>
<dbReference type="InterPro" id="IPR039420">
    <property type="entry name" value="WalR-like"/>
</dbReference>
<dbReference type="InterPro" id="IPR000792">
    <property type="entry name" value="Tscrpt_reg_LuxR_C"/>
</dbReference>
<dbReference type="CDD" id="cd06170">
    <property type="entry name" value="LuxR_C_like"/>
    <property type="match status" value="1"/>
</dbReference>
<evidence type="ECO:0000313" key="6">
    <source>
        <dbReference type="Proteomes" id="UP001275664"/>
    </source>
</evidence>
<evidence type="ECO:0000256" key="3">
    <source>
        <dbReference type="ARBA" id="ARBA00023163"/>
    </source>
</evidence>
<dbReference type="Gene3D" id="1.10.10.10">
    <property type="entry name" value="Winged helix-like DNA-binding domain superfamily/Winged helix DNA-binding domain"/>
    <property type="match status" value="1"/>
</dbReference>
<dbReference type="Pfam" id="PF00196">
    <property type="entry name" value="GerE"/>
    <property type="match status" value="1"/>
</dbReference>
<feature type="domain" description="HTH luxR-type" evidence="4">
    <location>
        <begin position="127"/>
        <end position="192"/>
    </location>
</feature>
<comment type="caution">
    <text evidence="5">The sequence shown here is derived from an EMBL/GenBank/DDBJ whole genome shotgun (WGS) entry which is preliminary data.</text>
</comment>
<proteinExistence type="predicted"/>
<sequence length="196" mass="22390">MYKILIIDRCSFTRLGLEKRLQQVNGDSLSFLVTQLNSLLLAKAHVESWQPHLVIADFTDFQHDLKQSHFLPALLAVCEQRTRLIRLQNEPFLFKNVGDVISKKAPLETLSRRIIEILHSGPIVNPARNALPLLTRQEEKVLSLWMEGASNHAIASEMQINGKTVYTYKRNIRMKLKVENRFSPFIPTAASAKCVE</sequence>
<keyword evidence="2" id="KW-0238">DNA-binding</keyword>
<dbReference type="SMART" id="SM00421">
    <property type="entry name" value="HTH_LUXR"/>
    <property type="match status" value="1"/>
</dbReference>
<dbReference type="PRINTS" id="PR00038">
    <property type="entry name" value="HTHLUXR"/>
</dbReference>
<dbReference type="EMBL" id="JAWXRD010000009">
    <property type="protein sequence ID" value="MDX6040062.1"/>
    <property type="molecule type" value="Genomic_DNA"/>
</dbReference>
<reference evidence="5 6" key="1">
    <citation type="submission" date="2023-11" db="EMBL/GenBank/DDBJ databases">
        <title>Scandinavium wanjuensis sp. nov., isolated from lettuce South Korea.</title>
        <authorList>
            <person name="Park J."/>
            <person name="Park S."/>
            <person name="Oh K.K."/>
            <person name="Cho G.S."/>
            <person name="Franz C.M.A.P."/>
        </authorList>
    </citation>
    <scope>NUCLEOTIDE SEQUENCE [LARGE SCALE GENOMIC DNA]</scope>
    <source>
        <strain evidence="5 6">V105_6</strain>
    </source>
</reference>
<dbReference type="InterPro" id="IPR036388">
    <property type="entry name" value="WH-like_DNA-bd_sf"/>
</dbReference>
<keyword evidence="6" id="KW-1185">Reference proteome</keyword>
<dbReference type="PROSITE" id="PS50043">
    <property type="entry name" value="HTH_LUXR_2"/>
    <property type="match status" value="1"/>
</dbReference>
<accession>A0ABU4QNJ1</accession>
<organism evidence="5 6">
    <name type="scientific">Scandinavium lactucae</name>
    <dbReference type="NCBI Taxonomy" id="3095028"/>
    <lineage>
        <taxon>Bacteria</taxon>
        <taxon>Pseudomonadati</taxon>
        <taxon>Pseudomonadota</taxon>
        <taxon>Gammaproteobacteria</taxon>
        <taxon>Enterobacterales</taxon>
        <taxon>Enterobacteriaceae</taxon>
        <taxon>Scandinavium</taxon>
    </lineage>
</organism>
<protein>
    <submittedName>
        <fullName evidence="5">LuxR C-terminal-related transcriptional regulator</fullName>
    </submittedName>
</protein>
<dbReference type="PANTHER" id="PTHR43214:SF41">
    <property type="entry name" value="NITRATE_NITRITE RESPONSE REGULATOR PROTEIN NARP"/>
    <property type="match status" value="1"/>
</dbReference>
<keyword evidence="3" id="KW-0804">Transcription</keyword>
<dbReference type="Proteomes" id="UP001275664">
    <property type="component" value="Unassembled WGS sequence"/>
</dbReference>
<dbReference type="PROSITE" id="PS00622">
    <property type="entry name" value="HTH_LUXR_1"/>
    <property type="match status" value="1"/>
</dbReference>
<name>A0ABU4QNJ1_9ENTR</name>
<gene>
    <name evidence="5" type="ORF">SIK69_07605</name>
</gene>
<dbReference type="InterPro" id="IPR016032">
    <property type="entry name" value="Sig_transdc_resp-reg_C-effctor"/>
</dbReference>
<evidence type="ECO:0000256" key="1">
    <source>
        <dbReference type="ARBA" id="ARBA00023015"/>
    </source>
</evidence>
<dbReference type="PANTHER" id="PTHR43214">
    <property type="entry name" value="TWO-COMPONENT RESPONSE REGULATOR"/>
    <property type="match status" value="1"/>
</dbReference>
<evidence type="ECO:0000313" key="5">
    <source>
        <dbReference type="EMBL" id="MDX6040062.1"/>
    </source>
</evidence>